<evidence type="ECO:0000313" key="2">
    <source>
        <dbReference type="Proteomes" id="UP000230208"/>
    </source>
</evidence>
<protein>
    <submittedName>
        <fullName evidence="1">Uncharacterized protein</fullName>
    </submittedName>
</protein>
<reference evidence="1 2" key="1">
    <citation type="submission" date="2017-09" db="EMBL/GenBank/DDBJ databases">
        <title>Depth-based differentiation of microbial function through sediment-hosted aquifers and enrichment of novel symbionts in the deep terrestrial subsurface.</title>
        <authorList>
            <person name="Probst A.J."/>
            <person name="Ladd B."/>
            <person name="Jarett J.K."/>
            <person name="Geller-Mcgrath D.E."/>
            <person name="Sieber C.M."/>
            <person name="Emerson J.B."/>
            <person name="Anantharaman K."/>
            <person name="Thomas B.C."/>
            <person name="Malmstrom R."/>
            <person name="Stieglmeier M."/>
            <person name="Klingl A."/>
            <person name="Woyke T."/>
            <person name="Ryan C.M."/>
            <person name="Banfield J.F."/>
        </authorList>
    </citation>
    <scope>NUCLEOTIDE SEQUENCE [LARGE SCALE GENOMIC DNA]</scope>
    <source>
        <strain evidence="1">CG10_big_fil_rev_8_21_14_0_10_37_15</strain>
    </source>
</reference>
<proteinExistence type="predicted"/>
<accession>A0A2H0R5B6</accession>
<dbReference type="EMBL" id="PCXP01000030">
    <property type="protein sequence ID" value="PIR41670.1"/>
    <property type="molecule type" value="Genomic_DNA"/>
</dbReference>
<gene>
    <name evidence="1" type="ORF">COV30_02405</name>
</gene>
<name>A0A2H0R5B6_9BACT</name>
<evidence type="ECO:0000313" key="1">
    <source>
        <dbReference type="EMBL" id="PIR41670.1"/>
    </source>
</evidence>
<comment type="caution">
    <text evidence="1">The sequence shown here is derived from an EMBL/GenBank/DDBJ whole genome shotgun (WGS) entry which is preliminary data.</text>
</comment>
<organism evidence="1 2">
    <name type="scientific">Candidatus Yanofskybacteria bacterium CG10_big_fil_rev_8_21_14_0_10_37_15</name>
    <dbReference type="NCBI Taxonomy" id="1975097"/>
    <lineage>
        <taxon>Bacteria</taxon>
        <taxon>Candidatus Yanofskyibacteriota</taxon>
    </lineage>
</organism>
<dbReference type="Proteomes" id="UP000230208">
    <property type="component" value="Unassembled WGS sequence"/>
</dbReference>
<sequence length="80" mass="8863">MENTIIKQNLSIITDPLRMRSVFEGAHLFEGGTKVADLSIEILKKYEDDESYSATIIYNIILIDKDGLSLSKKILGSASS</sequence>
<dbReference type="AlphaFoldDB" id="A0A2H0R5B6"/>